<comment type="similarity">
    <text evidence="8">Belongs to the TRAP transporter small permease family.</text>
</comment>
<dbReference type="InterPro" id="IPR055348">
    <property type="entry name" value="DctQ"/>
</dbReference>
<name>A0A3G2RC65_9FIRM</name>
<evidence type="ECO:0000256" key="2">
    <source>
        <dbReference type="ARBA" id="ARBA00022448"/>
    </source>
</evidence>
<gene>
    <name evidence="11" type="ORF">D2962_11375</name>
</gene>
<dbReference type="Proteomes" id="UP000280960">
    <property type="component" value="Chromosome"/>
</dbReference>
<keyword evidence="6 9" id="KW-1133">Transmembrane helix</keyword>
<keyword evidence="7 9" id="KW-0472">Membrane</keyword>
<proteinExistence type="inferred from homology"/>
<evidence type="ECO:0000259" key="10">
    <source>
        <dbReference type="Pfam" id="PF04290"/>
    </source>
</evidence>
<dbReference type="PANTHER" id="PTHR35011">
    <property type="entry name" value="2,3-DIKETO-L-GULONATE TRAP TRANSPORTER SMALL PERMEASE PROTEIN YIAM"/>
    <property type="match status" value="1"/>
</dbReference>
<evidence type="ECO:0000256" key="8">
    <source>
        <dbReference type="ARBA" id="ARBA00038436"/>
    </source>
</evidence>
<evidence type="ECO:0000256" key="1">
    <source>
        <dbReference type="ARBA" id="ARBA00004429"/>
    </source>
</evidence>
<evidence type="ECO:0000256" key="4">
    <source>
        <dbReference type="ARBA" id="ARBA00022519"/>
    </source>
</evidence>
<dbReference type="GO" id="GO:0005886">
    <property type="term" value="C:plasma membrane"/>
    <property type="evidence" value="ECO:0007669"/>
    <property type="project" value="UniProtKB-SubCell"/>
</dbReference>
<dbReference type="KEGG" id="bacg:D2962_11375"/>
<protein>
    <submittedName>
        <fullName evidence="11">TRAP transporter small permease</fullName>
    </submittedName>
</protein>
<accession>A0A3G2RC65</accession>
<dbReference type="InterPro" id="IPR007387">
    <property type="entry name" value="TRAP_DctQ"/>
</dbReference>
<dbReference type="EMBL" id="CP033169">
    <property type="protein sequence ID" value="AYO32277.1"/>
    <property type="molecule type" value="Genomic_DNA"/>
</dbReference>
<evidence type="ECO:0000313" key="11">
    <source>
        <dbReference type="EMBL" id="AYO32277.1"/>
    </source>
</evidence>
<evidence type="ECO:0000256" key="9">
    <source>
        <dbReference type="SAM" id="Phobius"/>
    </source>
</evidence>
<dbReference type="GO" id="GO:0022857">
    <property type="term" value="F:transmembrane transporter activity"/>
    <property type="evidence" value="ECO:0007669"/>
    <property type="project" value="TreeGrafter"/>
</dbReference>
<feature type="transmembrane region" description="Helical" evidence="9">
    <location>
        <begin position="107"/>
        <end position="128"/>
    </location>
</feature>
<comment type="subcellular location">
    <subcellularLocation>
        <location evidence="1">Cell inner membrane</location>
        <topology evidence="1">Multi-pass membrane protein</topology>
    </subcellularLocation>
</comment>
<dbReference type="AlphaFoldDB" id="A0A3G2RC65"/>
<reference evidence="11 12" key="1">
    <citation type="submission" date="2018-10" db="EMBL/GenBank/DDBJ databases">
        <authorList>
            <person name="Zhang X."/>
        </authorList>
    </citation>
    <scope>NUCLEOTIDE SEQUENCE [LARGE SCALE GENOMIC DNA]</scope>
    <source>
        <strain evidence="11 12">SK-G1</strain>
    </source>
</reference>
<evidence type="ECO:0000313" key="12">
    <source>
        <dbReference type="Proteomes" id="UP000280960"/>
    </source>
</evidence>
<keyword evidence="2" id="KW-0813">Transport</keyword>
<dbReference type="GO" id="GO:0015740">
    <property type="term" value="P:C4-dicarboxylate transport"/>
    <property type="evidence" value="ECO:0007669"/>
    <property type="project" value="TreeGrafter"/>
</dbReference>
<dbReference type="PANTHER" id="PTHR35011:SF11">
    <property type="entry name" value="TRAP TRANSPORTER SMALL PERMEASE PROTEIN"/>
    <property type="match status" value="1"/>
</dbReference>
<sequence>MSLLVLMTLIVSWVVFSRYFLHKTPAWGEEGALLCMVWFGFLSMALGVRDDLHLRITILDQFLSDKTKNFLNWISRILIIGFAIFMITEGIKMSKVATGNYMPGIKLNSAFLYAAVPLAGIAMIYYIIQASIKEIKRTGEGNK</sequence>
<feature type="transmembrane region" description="Helical" evidence="9">
    <location>
        <begin position="27"/>
        <end position="48"/>
    </location>
</feature>
<evidence type="ECO:0000256" key="5">
    <source>
        <dbReference type="ARBA" id="ARBA00022692"/>
    </source>
</evidence>
<keyword evidence="12" id="KW-1185">Reference proteome</keyword>
<evidence type="ECO:0000256" key="7">
    <source>
        <dbReference type="ARBA" id="ARBA00023136"/>
    </source>
</evidence>
<evidence type="ECO:0000256" key="3">
    <source>
        <dbReference type="ARBA" id="ARBA00022475"/>
    </source>
</evidence>
<keyword evidence="4" id="KW-0997">Cell inner membrane</keyword>
<keyword evidence="3" id="KW-1003">Cell membrane</keyword>
<evidence type="ECO:0000256" key="6">
    <source>
        <dbReference type="ARBA" id="ARBA00022989"/>
    </source>
</evidence>
<organism evidence="11 12">
    <name type="scientific">Biomaibacter acetigenes</name>
    <dbReference type="NCBI Taxonomy" id="2316383"/>
    <lineage>
        <taxon>Bacteria</taxon>
        <taxon>Bacillati</taxon>
        <taxon>Bacillota</taxon>
        <taxon>Clostridia</taxon>
        <taxon>Thermosediminibacterales</taxon>
        <taxon>Tepidanaerobacteraceae</taxon>
        <taxon>Biomaibacter</taxon>
    </lineage>
</organism>
<dbReference type="Pfam" id="PF04290">
    <property type="entry name" value="DctQ"/>
    <property type="match status" value="1"/>
</dbReference>
<feature type="domain" description="Tripartite ATP-independent periplasmic transporters DctQ component" evidence="10">
    <location>
        <begin position="7"/>
        <end position="136"/>
    </location>
</feature>
<keyword evidence="5 9" id="KW-0812">Transmembrane</keyword>
<feature type="transmembrane region" description="Helical" evidence="9">
    <location>
        <begin position="69"/>
        <end position="87"/>
    </location>
</feature>